<reference evidence="2 3" key="2">
    <citation type="journal article" date="2021" name="Curr. Genet.">
        <title>Genetic response to nitrogen starvation in the aggressive Eucalyptus foliar pathogen Teratosphaeria destructans.</title>
        <authorList>
            <person name="Havenga M."/>
            <person name="Wingfield B.D."/>
            <person name="Wingfield M.J."/>
            <person name="Dreyer L.L."/>
            <person name="Roets F."/>
            <person name="Aylward J."/>
        </authorList>
    </citation>
    <scope>NUCLEOTIDE SEQUENCE [LARGE SCALE GENOMIC DNA]</scope>
    <source>
        <strain evidence="2">CMW44962</strain>
    </source>
</reference>
<accession>A0A9W7SNE7</accession>
<feature type="region of interest" description="Disordered" evidence="1">
    <location>
        <begin position="371"/>
        <end position="443"/>
    </location>
</feature>
<comment type="caution">
    <text evidence="2">The sequence shown here is derived from an EMBL/GenBank/DDBJ whole genome shotgun (WGS) entry which is preliminary data.</text>
</comment>
<gene>
    <name evidence="2" type="ORF">Tdes44962_MAKER04071</name>
</gene>
<dbReference type="OrthoDB" id="5361617at2759"/>
<feature type="compositionally biased region" description="Gly residues" evidence="1">
    <location>
        <begin position="390"/>
        <end position="403"/>
    </location>
</feature>
<protein>
    <submittedName>
        <fullName evidence="2">Nuclear-transcribed mRNA catabolic process, nonsense-mediated decay</fullName>
    </submittedName>
</protein>
<feature type="region of interest" description="Disordered" evidence="1">
    <location>
        <begin position="1"/>
        <end position="20"/>
    </location>
</feature>
<proteinExistence type="predicted"/>
<dbReference type="Proteomes" id="UP001138500">
    <property type="component" value="Unassembled WGS sequence"/>
</dbReference>
<evidence type="ECO:0000256" key="1">
    <source>
        <dbReference type="SAM" id="MobiDB-lite"/>
    </source>
</evidence>
<evidence type="ECO:0000313" key="2">
    <source>
        <dbReference type="EMBL" id="KAH9825629.1"/>
    </source>
</evidence>
<keyword evidence="3" id="KW-1185">Reference proteome</keyword>
<feature type="region of interest" description="Disordered" evidence="1">
    <location>
        <begin position="136"/>
        <end position="219"/>
    </location>
</feature>
<sequence length="443" mass="48255">MRATRQRPLSQNGAVPNYSPPAALPQRKVFNCIVDDSALVAGVKNATRNGIRQWVKNGQIRLFVPLHAIDELQRQKRADTRHGKDVEDTLKWLDDATTKYPWAIALQGGDQYYADWAEVEQFAVPRTLFSEHDHLEHDETEAEGEAAADGLPQETSKLNLNGGDKSPASSAASVGSGSSMQSMRSSISAVSPPTSPKQASSPVKPAKLAGALSETTKSSSAIVPRKLQPLFNYILWRIHQELDPVAALESFIFLCNDPQKVYYARGFDIKYKRLEHLREVVGREDRDFRNRLSMHSRENAQVAPAAPIEAEAKDVEQQDDDDEVVFASRGNQSGGTSKQQANVMDPNAFGRNPQAVKAQSPVMANAQPARGGIVAPLGPRGNARGNFRGPRGGRAGYGPGRGGYINNQLPPAVQPNGQIDPDSFARPRGATGARGARKLWEPE</sequence>
<dbReference type="AlphaFoldDB" id="A0A9W7SNE7"/>
<organism evidence="2 3">
    <name type="scientific">Teratosphaeria destructans</name>
    <dbReference type="NCBI Taxonomy" id="418781"/>
    <lineage>
        <taxon>Eukaryota</taxon>
        <taxon>Fungi</taxon>
        <taxon>Dikarya</taxon>
        <taxon>Ascomycota</taxon>
        <taxon>Pezizomycotina</taxon>
        <taxon>Dothideomycetes</taxon>
        <taxon>Dothideomycetidae</taxon>
        <taxon>Mycosphaerellales</taxon>
        <taxon>Teratosphaeriaceae</taxon>
        <taxon>Teratosphaeria</taxon>
    </lineage>
</organism>
<reference evidence="2 3" key="1">
    <citation type="journal article" date="2018" name="IMA Fungus">
        <title>IMA Genome-F 10: Nine draft genome sequences of Claviceps purpurea s.lat., including C. arundinis, C. humidiphila, and C. cf. spartinae, pseudomolecules for the pitch canker pathogen Fusarium circinatum, draft genome of Davidsoniella eucalypti, Grosmannia galeiformis, Quambalaria eucalypti, and Teratosphaeria destructans.</title>
        <authorList>
            <person name="Wingfield B.D."/>
            <person name="Liu M."/>
            <person name="Nguyen H.D."/>
            <person name="Lane F.A."/>
            <person name="Morgan S.W."/>
            <person name="De Vos L."/>
            <person name="Wilken P.M."/>
            <person name="Duong T.A."/>
            <person name="Aylward J."/>
            <person name="Coetzee M.P."/>
            <person name="Dadej K."/>
            <person name="De Beer Z.W."/>
            <person name="Findlay W."/>
            <person name="Havenga M."/>
            <person name="Kolarik M."/>
            <person name="Menzies J.G."/>
            <person name="Naidoo K."/>
            <person name="Pochopski O."/>
            <person name="Shoukouhi P."/>
            <person name="Santana Q.C."/>
            <person name="Seifert K.A."/>
            <person name="Soal N."/>
            <person name="Steenkamp E.T."/>
            <person name="Tatham C.T."/>
            <person name="van der Nest M.A."/>
            <person name="Wingfield M.J."/>
        </authorList>
    </citation>
    <scope>NUCLEOTIDE SEQUENCE [LARGE SCALE GENOMIC DNA]</scope>
    <source>
        <strain evidence="2">CMW44962</strain>
    </source>
</reference>
<evidence type="ECO:0000313" key="3">
    <source>
        <dbReference type="Proteomes" id="UP001138500"/>
    </source>
</evidence>
<dbReference type="EMBL" id="RIBY02002090">
    <property type="protein sequence ID" value="KAH9825629.1"/>
    <property type="molecule type" value="Genomic_DNA"/>
</dbReference>
<name>A0A9W7SNE7_9PEZI</name>
<feature type="compositionally biased region" description="Low complexity" evidence="1">
    <location>
        <begin position="166"/>
        <end position="191"/>
    </location>
</feature>